<evidence type="ECO:0000259" key="2">
    <source>
        <dbReference type="PROSITE" id="PS51740"/>
    </source>
</evidence>
<organism evidence="3 4">
    <name type="scientific">Yanghanlia caeni</name>
    <dbReference type="NCBI Taxonomy" id="3064283"/>
    <lineage>
        <taxon>Bacteria</taxon>
        <taxon>Pseudomonadati</taxon>
        <taxon>Pseudomonadota</taxon>
        <taxon>Betaproteobacteria</taxon>
        <taxon>Burkholderiales</taxon>
        <taxon>Alcaligenaceae</taxon>
        <taxon>Yanghanlia</taxon>
    </lineage>
</organism>
<dbReference type="InterPro" id="IPR007159">
    <property type="entry name" value="SpoVT-AbrB_dom"/>
</dbReference>
<dbReference type="Proteomes" id="UP001232156">
    <property type="component" value="Unassembled WGS sequence"/>
</dbReference>
<evidence type="ECO:0000313" key="4">
    <source>
        <dbReference type="Proteomes" id="UP001232156"/>
    </source>
</evidence>
<reference evidence="3 4" key="1">
    <citation type="submission" date="2023-08" db="EMBL/GenBank/DDBJ databases">
        <title>Alcaligenaceae gen. nov., a novel taxon isolated from the sludge of Yixing Pesticide Factory.</title>
        <authorList>
            <person name="Ruan L."/>
        </authorList>
    </citation>
    <scope>NUCLEOTIDE SEQUENCE [LARGE SCALE GENOMIC DNA]</scope>
    <source>
        <strain evidence="3 4">LG-2</strain>
    </source>
</reference>
<dbReference type="Gene3D" id="2.10.260.10">
    <property type="match status" value="1"/>
</dbReference>
<dbReference type="PROSITE" id="PS51740">
    <property type="entry name" value="SPOVT_ABRB"/>
    <property type="match status" value="1"/>
</dbReference>
<dbReference type="SUPFAM" id="SSF89447">
    <property type="entry name" value="AbrB/MazE/MraZ-like"/>
    <property type="match status" value="1"/>
</dbReference>
<dbReference type="PANTHER" id="PTHR40516:SF1">
    <property type="entry name" value="ANTITOXIN CHPS-RELATED"/>
    <property type="match status" value="1"/>
</dbReference>
<dbReference type="InterPro" id="IPR037914">
    <property type="entry name" value="SpoVT-AbrB_sf"/>
</dbReference>
<feature type="domain" description="SpoVT-AbrB" evidence="2">
    <location>
        <begin position="3"/>
        <end position="48"/>
    </location>
</feature>
<dbReference type="PANTHER" id="PTHR40516">
    <property type="entry name" value="ANTITOXIN CHPS-RELATED"/>
    <property type="match status" value="1"/>
</dbReference>
<name>A0ABU1D3C6_9BURK</name>
<dbReference type="Pfam" id="PF04014">
    <property type="entry name" value="MazE_antitoxin"/>
    <property type="match status" value="1"/>
</dbReference>
<proteinExistence type="predicted"/>
<keyword evidence="4" id="KW-1185">Reference proteome</keyword>
<protein>
    <submittedName>
        <fullName evidence="3">AbrB/MazE/SpoVT family DNA-binding domain-containing protein</fullName>
    </submittedName>
</protein>
<dbReference type="SMART" id="SM00966">
    <property type="entry name" value="SpoVT_AbrB"/>
    <property type="match status" value="1"/>
</dbReference>
<dbReference type="EMBL" id="JAUZQE010000004">
    <property type="protein sequence ID" value="MDR4124902.1"/>
    <property type="molecule type" value="Genomic_DNA"/>
</dbReference>
<gene>
    <name evidence="3" type="ORF">Q8947_02745</name>
</gene>
<dbReference type="GO" id="GO:0003677">
    <property type="term" value="F:DNA binding"/>
    <property type="evidence" value="ECO:0007669"/>
    <property type="project" value="UniProtKB-KW"/>
</dbReference>
<accession>A0ABU1D3C6</accession>
<keyword evidence="1 3" id="KW-0238">DNA-binding</keyword>
<comment type="caution">
    <text evidence="3">The sequence shown here is derived from an EMBL/GenBank/DDBJ whole genome shotgun (WGS) entry which is preliminary data.</text>
</comment>
<sequence length="74" mass="8208">MRGVIRKWGNSAAVRLPSSMLKSLRIGIDDLVEMRVERGNLILTPVRTQEYTLAQLVGGIKPSNTHPEVDFGSM</sequence>
<dbReference type="InterPro" id="IPR039052">
    <property type="entry name" value="Antitox_PemI-like"/>
</dbReference>
<evidence type="ECO:0000313" key="3">
    <source>
        <dbReference type="EMBL" id="MDR4124902.1"/>
    </source>
</evidence>
<evidence type="ECO:0000256" key="1">
    <source>
        <dbReference type="PROSITE-ProRule" id="PRU01076"/>
    </source>
</evidence>
<dbReference type="RefSeq" id="WP_165279558.1">
    <property type="nucleotide sequence ID" value="NZ_JAUZQE010000004.1"/>
</dbReference>